<reference evidence="3" key="1">
    <citation type="journal article" date="2019" name="Int. J. Syst. Evol. Microbiol.">
        <title>The Global Catalogue of Microorganisms (GCM) 10K type strain sequencing project: providing services to taxonomists for standard genome sequencing and annotation.</title>
        <authorList>
            <consortium name="The Broad Institute Genomics Platform"/>
            <consortium name="The Broad Institute Genome Sequencing Center for Infectious Disease"/>
            <person name="Wu L."/>
            <person name="Ma J."/>
        </authorList>
    </citation>
    <scope>NUCLEOTIDE SEQUENCE [LARGE SCALE GENOMIC DNA]</scope>
    <source>
        <strain evidence="3">JCM 4733</strain>
    </source>
</reference>
<name>A0ABQ3DAQ8_9ACTN</name>
<protein>
    <submittedName>
        <fullName evidence="2">Flavoprotein</fullName>
    </submittedName>
</protein>
<sequence>MTRTLYLISSAAPPARHVDTGIRAAQARGWTVCLILTPSAHRWATEDGDGELEALHALTSHPIRHQYKLPSQADVLPDPDALLAAPATLNTLTKWADGHADTLALGLLTEALGLDLPVVALPYINSAQAQHPALPRAVTTLRTAGVRVLLNDHQEPTGFTPHRPKHGNVNAYPWDTALDALHSALQGP</sequence>
<dbReference type="Gene3D" id="3.40.50.1950">
    <property type="entry name" value="Flavin prenyltransferase-like"/>
    <property type="match status" value="1"/>
</dbReference>
<dbReference type="EMBL" id="BMVN01000088">
    <property type="protein sequence ID" value="GHA73050.1"/>
    <property type="molecule type" value="Genomic_DNA"/>
</dbReference>
<feature type="domain" description="Flavoprotein" evidence="1">
    <location>
        <begin position="22"/>
        <end position="141"/>
    </location>
</feature>
<accession>A0ABQ3DAQ8</accession>
<evidence type="ECO:0000313" key="3">
    <source>
        <dbReference type="Proteomes" id="UP000653644"/>
    </source>
</evidence>
<dbReference type="InterPro" id="IPR003382">
    <property type="entry name" value="Flavoprotein"/>
</dbReference>
<organism evidence="2 3">
    <name type="scientific">Streptomyces canarius</name>
    <dbReference type="NCBI Taxonomy" id="285453"/>
    <lineage>
        <taxon>Bacteria</taxon>
        <taxon>Bacillati</taxon>
        <taxon>Actinomycetota</taxon>
        <taxon>Actinomycetes</taxon>
        <taxon>Kitasatosporales</taxon>
        <taxon>Streptomycetaceae</taxon>
        <taxon>Streptomyces</taxon>
    </lineage>
</organism>
<dbReference type="Pfam" id="PF02441">
    <property type="entry name" value="Flavoprotein"/>
    <property type="match status" value="1"/>
</dbReference>
<evidence type="ECO:0000313" key="2">
    <source>
        <dbReference type="EMBL" id="GHA73050.1"/>
    </source>
</evidence>
<gene>
    <name evidence="2" type="ORF">GCM10010345_89850</name>
</gene>
<evidence type="ECO:0000259" key="1">
    <source>
        <dbReference type="Pfam" id="PF02441"/>
    </source>
</evidence>
<proteinExistence type="predicted"/>
<dbReference type="RefSeq" id="WP_189894950.1">
    <property type="nucleotide sequence ID" value="NZ_BMVN01000088.1"/>
</dbReference>
<keyword evidence="3" id="KW-1185">Reference proteome</keyword>
<dbReference type="InterPro" id="IPR036551">
    <property type="entry name" value="Flavin_trans-like"/>
</dbReference>
<dbReference type="SUPFAM" id="SSF52507">
    <property type="entry name" value="Homo-oligomeric flavin-containing Cys decarboxylases, HFCD"/>
    <property type="match status" value="1"/>
</dbReference>
<dbReference type="Proteomes" id="UP000653644">
    <property type="component" value="Unassembled WGS sequence"/>
</dbReference>
<comment type="caution">
    <text evidence="2">The sequence shown here is derived from an EMBL/GenBank/DDBJ whole genome shotgun (WGS) entry which is preliminary data.</text>
</comment>